<dbReference type="AlphaFoldDB" id="A0A834I473"/>
<name>A0A834I473_RHYFE</name>
<dbReference type="EMBL" id="JAACXV010012939">
    <property type="protein sequence ID" value="KAF7274292.1"/>
    <property type="molecule type" value="Genomic_DNA"/>
</dbReference>
<gene>
    <name evidence="1" type="ORF">GWI33_013034</name>
</gene>
<evidence type="ECO:0000313" key="2">
    <source>
        <dbReference type="Proteomes" id="UP000625711"/>
    </source>
</evidence>
<evidence type="ECO:0000313" key="1">
    <source>
        <dbReference type="EMBL" id="KAF7274292.1"/>
    </source>
</evidence>
<accession>A0A834I473</accession>
<reference evidence="1" key="1">
    <citation type="submission" date="2020-08" db="EMBL/GenBank/DDBJ databases">
        <title>Genome sequencing and assembly of the red palm weevil Rhynchophorus ferrugineus.</title>
        <authorList>
            <person name="Dias G.B."/>
            <person name="Bergman C.M."/>
            <person name="Manee M."/>
        </authorList>
    </citation>
    <scope>NUCLEOTIDE SEQUENCE</scope>
    <source>
        <strain evidence="1">AA-2017</strain>
        <tissue evidence="1">Whole larva</tissue>
    </source>
</reference>
<dbReference type="Proteomes" id="UP000625711">
    <property type="component" value="Unassembled WGS sequence"/>
</dbReference>
<organism evidence="1 2">
    <name type="scientific">Rhynchophorus ferrugineus</name>
    <name type="common">Red palm weevil</name>
    <name type="synonym">Curculio ferrugineus</name>
    <dbReference type="NCBI Taxonomy" id="354439"/>
    <lineage>
        <taxon>Eukaryota</taxon>
        <taxon>Metazoa</taxon>
        <taxon>Ecdysozoa</taxon>
        <taxon>Arthropoda</taxon>
        <taxon>Hexapoda</taxon>
        <taxon>Insecta</taxon>
        <taxon>Pterygota</taxon>
        <taxon>Neoptera</taxon>
        <taxon>Endopterygota</taxon>
        <taxon>Coleoptera</taxon>
        <taxon>Polyphaga</taxon>
        <taxon>Cucujiformia</taxon>
        <taxon>Curculionidae</taxon>
        <taxon>Dryophthorinae</taxon>
        <taxon>Rhynchophorus</taxon>
    </lineage>
</organism>
<protein>
    <submittedName>
        <fullName evidence="1">Uncharacterized protein</fullName>
    </submittedName>
</protein>
<proteinExistence type="predicted"/>
<sequence>MRPNQPGYHIKVDRKTEPRRSRALLLARCTDACVRLCQHLTILGLRNDSASVNMFPCFHYVVVEFTTLHANSLSVGKDTNT</sequence>
<comment type="caution">
    <text evidence="1">The sequence shown here is derived from an EMBL/GenBank/DDBJ whole genome shotgun (WGS) entry which is preliminary data.</text>
</comment>
<keyword evidence="2" id="KW-1185">Reference proteome</keyword>